<dbReference type="SUPFAM" id="SSF56219">
    <property type="entry name" value="DNase I-like"/>
    <property type="match status" value="1"/>
</dbReference>
<dbReference type="InterPro" id="IPR038772">
    <property type="entry name" value="Sph/SMPD2-like"/>
</dbReference>
<protein>
    <submittedName>
        <fullName evidence="2">Endonuclease</fullName>
    </submittedName>
</protein>
<dbReference type="PANTHER" id="PTHR16320:SF1">
    <property type="entry name" value="SPHINGOMYELINASE DDB_G0288017"/>
    <property type="match status" value="1"/>
</dbReference>
<dbReference type="GO" id="GO:0005737">
    <property type="term" value="C:cytoplasm"/>
    <property type="evidence" value="ECO:0007669"/>
    <property type="project" value="TreeGrafter"/>
</dbReference>
<gene>
    <name evidence="2" type="ORF">LXM26_23830</name>
</gene>
<dbReference type="Proteomes" id="UP001139000">
    <property type="component" value="Unassembled WGS sequence"/>
</dbReference>
<dbReference type="GO" id="GO:0004767">
    <property type="term" value="F:sphingomyelin phosphodiesterase activity"/>
    <property type="evidence" value="ECO:0007669"/>
    <property type="project" value="InterPro"/>
</dbReference>
<evidence type="ECO:0000313" key="3">
    <source>
        <dbReference type="Proteomes" id="UP001139000"/>
    </source>
</evidence>
<sequence length="334" mass="37806">MPDIYRRKQRLHVWGLLVLLLTCNSTERSNGSGVTDLHIAENSFLKADTEGQFSAISYNIAGLPAIICSAKTPRAASIAAIGKKLRQFDIVHVQEDFNYHADLYDNDDVHNYRTETKGPVPFGDGLNTLSKFPLSNVVRVKWNNCTGADCMTPKGFTYSKIQVASNVFIDFYNVHSNAYNTLHAASARRENIKQLSAYIRDHSSGNAVILMGDLNGRYGFFYDNIQILTAENQLQDAWVMHKKKGKRPDPLKIIPAANILNLTDSCETIDKIFYRSSETIELKTISYSFLNQIFNTKEGLPLSDHHPVSAEFSWRIKPEREYLSETRLPVKKDH</sequence>
<dbReference type="Gene3D" id="3.60.10.10">
    <property type="entry name" value="Endonuclease/exonuclease/phosphatase"/>
    <property type="match status" value="1"/>
</dbReference>
<dbReference type="GO" id="GO:0016791">
    <property type="term" value="F:phosphatase activity"/>
    <property type="evidence" value="ECO:0007669"/>
    <property type="project" value="InterPro"/>
</dbReference>
<dbReference type="AlphaFoldDB" id="A0A9X1PPJ6"/>
<dbReference type="InterPro" id="IPR036691">
    <property type="entry name" value="Endo/exonu/phosph_ase_sf"/>
</dbReference>
<organism evidence="2 3">
    <name type="scientific">Dyadobacter chenwenxiniae</name>
    <dbReference type="NCBI Taxonomy" id="2906456"/>
    <lineage>
        <taxon>Bacteria</taxon>
        <taxon>Pseudomonadati</taxon>
        <taxon>Bacteroidota</taxon>
        <taxon>Cytophagia</taxon>
        <taxon>Cytophagales</taxon>
        <taxon>Spirosomataceae</taxon>
        <taxon>Dyadobacter</taxon>
    </lineage>
</organism>
<dbReference type="PANTHER" id="PTHR16320">
    <property type="entry name" value="SPHINGOMYELINASE FAMILY MEMBER"/>
    <property type="match status" value="1"/>
</dbReference>
<dbReference type="Pfam" id="PF22669">
    <property type="entry name" value="Exo_endo_phos2"/>
    <property type="match status" value="1"/>
</dbReference>
<name>A0A9X1PPJ6_9BACT</name>
<reference evidence="2" key="1">
    <citation type="submission" date="2021-12" db="EMBL/GenBank/DDBJ databases">
        <title>Novel species in genus Dyadobacter.</title>
        <authorList>
            <person name="Ma C."/>
        </authorList>
    </citation>
    <scope>NUCLEOTIDE SEQUENCE</scope>
    <source>
        <strain evidence="2">LJ419</strain>
    </source>
</reference>
<dbReference type="RefSeq" id="WP_234657497.1">
    <property type="nucleotide sequence ID" value="NZ_CP094997.1"/>
</dbReference>
<dbReference type="InterPro" id="IPR000300">
    <property type="entry name" value="IPPc"/>
</dbReference>
<comment type="caution">
    <text evidence="2">The sequence shown here is derived from an EMBL/GenBank/DDBJ whole genome shotgun (WGS) entry which is preliminary data.</text>
</comment>
<evidence type="ECO:0000259" key="1">
    <source>
        <dbReference type="Pfam" id="PF22669"/>
    </source>
</evidence>
<keyword evidence="2" id="KW-0540">Nuclease</keyword>
<keyword evidence="2" id="KW-0378">Hydrolase</keyword>
<keyword evidence="2" id="KW-0255">Endonuclease</keyword>
<keyword evidence="3" id="KW-1185">Reference proteome</keyword>
<evidence type="ECO:0000313" key="2">
    <source>
        <dbReference type="EMBL" id="MCF0064561.1"/>
    </source>
</evidence>
<dbReference type="GO" id="GO:0004519">
    <property type="term" value="F:endonuclease activity"/>
    <property type="evidence" value="ECO:0007669"/>
    <property type="project" value="UniProtKB-KW"/>
</dbReference>
<feature type="domain" description="Inositol polyphosphate-related phosphatase" evidence="1">
    <location>
        <begin position="126"/>
        <end position="236"/>
    </location>
</feature>
<accession>A0A9X1PPJ6</accession>
<proteinExistence type="predicted"/>
<dbReference type="EMBL" id="JAJTTC010000008">
    <property type="protein sequence ID" value="MCF0064561.1"/>
    <property type="molecule type" value="Genomic_DNA"/>
</dbReference>
<dbReference type="GO" id="GO:0046856">
    <property type="term" value="P:phosphatidylinositol dephosphorylation"/>
    <property type="evidence" value="ECO:0007669"/>
    <property type="project" value="InterPro"/>
</dbReference>